<accession>A0A0L8HW85</accession>
<organism evidence="2">
    <name type="scientific">Octopus bimaculoides</name>
    <name type="common">California two-spotted octopus</name>
    <dbReference type="NCBI Taxonomy" id="37653"/>
    <lineage>
        <taxon>Eukaryota</taxon>
        <taxon>Metazoa</taxon>
        <taxon>Spiralia</taxon>
        <taxon>Lophotrochozoa</taxon>
        <taxon>Mollusca</taxon>
        <taxon>Cephalopoda</taxon>
        <taxon>Coleoidea</taxon>
        <taxon>Octopodiformes</taxon>
        <taxon>Octopoda</taxon>
        <taxon>Incirrata</taxon>
        <taxon>Octopodidae</taxon>
        <taxon>Octopus</taxon>
    </lineage>
</organism>
<name>A0A0L8HW85_OCTBM</name>
<protein>
    <submittedName>
        <fullName evidence="2">Uncharacterized protein</fullName>
    </submittedName>
</protein>
<reference evidence="2" key="1">
    <citation type="submission" date="2015-07" db="EMBL/GenBank/DDBJ databases">
        <title>MeaNS - Measles Nucleotide Surveillance Program.</title>
        <authorList>
            <person name="Tran T."/>
            <person name="Druce J."/>
        </authorList>
    </citation>
    <scope>NUCLEOTIDE SEQUENCE</scope>
    <source>
        <strain evidence="2">UCB-OBI-ISO-001</strain>
        <tissue evidence="2">Gonad</tissue>
    </source>
</reference>
<feature type="region of interest" description="Disordered" evidence="1">
    <location>
        <begin position="1"/>
        <end position="68"/>
    </location>
</feature>
<evidence type="ECO:0000256" key="1">
    <source>
        <dbReference type="SAM" id="MobiDB-lite"/>
    </source>
</evidence>
<proteinExistence type="predicted"/>
<dbReference type="EMBL" id="KQ417147">
    <property type="protein sequence ID" value="KOF93493.1"/>
    <property type="molecule type" value="Genomic_DNA"/>
</dbReference>
<feature type="compositionally biased region" description="Basic and acidic residues" evidence="1">
    <location>
        <begin position="29"/>
        <end position="68"/>
    </location>
</feature>
<evidence type="ECO:0000313" key="2">
    <source>
        <dbReference type="EMBL" id="KOF93493.1"/>
    </source>
</evidence>
<feature type="non-terminal residue" evidence="2">
    <location>
        <position position="68"/>
    </location>
</feature>
<sequence>MRGKRKVQGKQAKVNREGKSGENDTVTVEVERDSVRGKEGGQKEIEQKERETEREEEGTREARKDRKK</sequence>
<gene>
    <name evidence="2" type="ORF">OCBIM_22004308mg</name>
</gene>
<dbReference type="AlphaFoldDB" id="A0A0L8HW85"/>